<evidence type="ECO:0000313" key="3">
    <source>
        <dbReference type="Proteomes" id="UP000823660"/>
    </source>
</evidence>
<sequence length="191" mass="19896">MKLFSFRKLAAAALFAAVCCASVSCDKDNGGDNPATEIETTDVIGTYAGTMTVTGTDAAPVEVETEVTATGIEFNNFPVEGLVNSILPGGAEDLLPMLGQISYTLPYSAEVNSGKTGLSLTFSPEPLELSIMGGIMKVTVEVEAGQAGTYTAESKELVFSMTATQAIVSMTGSDPSTMPLDVTLQFNLTKK</sequence>
<dbReference type="InterPro" id="IPR032293">
    <property type="entry name" value="DUF4840"/>
</dbReference>
<feature type="chain" id="PRO_5039616690" evidence="1">
    <location>
        <begin position="22"/>
        <end position="191"/>
    </location>
</feature>
<keyword evidence="1" id="KW-0732">Signal</keyword>
<reference evidence="2" key="2">
    <citation type="journal article" date="2021" name="PeerJ">
        <title>Extensive microbial diversity within the chicken gut microbiome revealed by metagenomics and culture.</title>
        <authorList>
            <person name="Gilroy R."/>
            <person name="Ravi A."/>
            <person name="Getino M."/>
            <person name="Pursley I."/>
            <person name="Horton D.L."/>
            <person name="Alikhan N.F."/>
            <person name="Baker D."/>
            <person name="Gharbi K."/>
            <person name="Hall N."/>
            <person name="Watson M."/>
            <person name="Adriaenssens E.M."/>
            <person name="Foster-Nyarko E."/>
            <person name="Jarju S."/>
            <person name="Secka A."/>
            <person name="Antonio M."/>
            <person name="Oren A."/>
            <person name="Chaudhuri R.R."/>
            <person name="La Ragione R."/>
            <person name="Hildebrand F."/>
            <person name="Pallen M.J."/>
        </authorList>
    </citation>
    <scope>NUCLEOTIDE SEQUENCE</scope>
    <source>
        <strain evidence="2">B1-15692</strain>
    </source>
</reference>
<dbReference type="EMBL" id="JADIMH010000015">
    <property type="protein sequence ID" value="MBO8466708.1"/>
    <property type="molecule type" value="Genomic_DNA"/>
</dbReference>
<reference evidence="2" key="1">
    <citation type="submission" date="2020-10" db="EMBL/GenBank/DDBJ databases">
        <authorList>
            <person name="Gilroy R."/>
        </authorList>
    </citation>
    <scope>NUCLEOTIDE SEQUENCE</scope>
    <source>
        <strain evidence="2">B1-15692</strain>
    </source>
</reference>
<name>A0A9D9I7T1_9BACT</name>
<gene>
    <name evidence="2" type="ORF">IAB99_02960</name>
</gene>
<dbReference type="PROSITE" id="PS51257">
    <property type="entry name" value="PROKAR_LIPOPROTEIN"/>
    <property type="match status" value="1"/>
</dbReference>
<evidence type="ECO:0000256" key="1">
    <source>
        <dbReference type="SAM" id="SignalP"/>
    </source>
</evidence>
<accession>A0A9D9I7T1</accession>
<dbReference type="Proteomes" id="UP000823660">
    <property type="component" value="Unassembled WGS sequence"/>
</dbReference>
<proteinExistence type="predicted"/>
<feature type="signal peptide" evidence="1">
    <location>
        <begin position="1"/>
        <end position="21"/>
    </location>
</feature>
<protein>
    <submittedName>
        <fullName evidence="2">DUF4840 domain-containing protein</fullName>
    </submittedName>
</protein>
<evidence type="ECO:0000313" key="2">
    <source>
        <dbReference type="EMBL" id="MBO8466708.1"/>
    </source>
</evidence>
<comment type="caution">
    <text evidence="2">The sequence shown here is derived from an EMBL/GenBank/DDBJ whole genome shotgun (WGS) entry which is preliminary data.</text>
</comment>
<dbReference type="Pfam" id="PF16128">
    <property type="entry name" value="DUF4840"/>
    <property type="match status" value="1"/>
</dbReference>
<dbReference type="AlphaFoldDB" id="A0A9D9I7T1"/>
<organism evidence="2 3">
    <name type="scientific">Candidatus Cryptobacteroides faecipullorum</name>
    <dbReference type="NCBI Taxonomy" id="2840764"/>
    <lineage>
        <taxon>Bacteria</taxon>
        <taxon>Pseudomonadati</taxon>
        <taxon>Bacteroidota</taxon>
        <taxon>Bacteroidia</taxon>
        <taxon>Bacteroidales</taxon>
        <taxon>Candidatus Cryptobacteroides</taxon>
    </lineage>
</organism>